<evidence type="ECO:0000313" key="7">
    <source>
        <dbReference type="Proteomes" id="UP001595803"/>
    </source>
</evidence>
<evidence type="ECO:0000256" key="1">
    <source>
        <dbReference type="ARBA" id="ARBA00004141"/>
    </source>
</evidence>
<feature type="transmembrane region" description="Helical" evidence="5">
    <location>
        <begin position="107"/>
        <end position="140"/>
    </location>
</feature>
<comment type="caution">
    <text evidence="6">The sequence shown here is derived from an EMBL/GenBank/DDBJ whole genome shotgun (WGS) entry which is preliminary data.</text>
</comment>
<keyword evidence="2 5" id="KW-0812">Transmembrane</keyword>
<dbReference type="EMBL" id="JBHRZG010000006">
    <property type="protein sequence ID" value="MFC3832537.1"/>
    <property type="molecule type" value="Genomic_DNA"/>
</dbReference>
<dbReference type="InterPro" id="IPR019109">
    <property type="entry name" value="MamF_MmsF"/>
</dbReference>
<evidence type="ECO:0000313" key="6">
    <source>
        <dbReference type="EMBL" id="MFC3832537.1"/>
    </source>
</evidence>
<evidence type="ECO:0000256" key="2">
    <source>
        <dbReference type="ARBA" id="ARBA00022692"/>
    </source>
</evidence>
<gene>
    <name evidence="6" type="ORF">ACFOSB_06660</name>
</gene>
<dbReference type="Proteomes" id="UP001595803">
    <property type="component" value="Unassembled WGS sequence"/>
</dbReference>
<proteinExistence type="predicted"/>
<organism evidence="6 7">
    <name type="scientific">Deinococcus rufus</name>
    <dbReference type="NCBI Taxonomy" id="2136097"/>
    <lineage>
        <taxon>Bacteria</taxon>
        <taxon>Thermotogati</taxon>
        <taxon>Deinococcota</taxon>
        <taxon>Deinococci</taxon>
        <taxon>Deinococcales</taxon>
        <taxon>Deinococcaceae</taxon>
        <taxon>Deinococcus</taxon>
    </lineage>
</organism>
<feature type="transmembrane region" description="Helical" evidence="5">
    <location>
        <begin position="32"/>
        <end position="50"/>
    </location>
</feature>
<evidence type="ECO:0000256" key="3">
    <source>
        <dbReference type="ARBA" id="ARBA00022989"/>
    </source>
</evidence>
<keyword evidence="4 5" id="KW-0472">Membrane</keyword>
<dbReference type="RefSeq" id="WP_322474090.1">
    <property type="nucleotide sequence ID" value="NZ_JBHRZG010000006.1"/>
</dbReference>
<evidence type="ECO:0000256" key="4">
    <source>
        <dbReference type="ARBA" id="ARBA00023136"/>
    </source>
</evidence>
<keyword evidence="7" id="KW-1185">Reference proteome</keyword>
<name>A0ABV7Z783_9DEIO</name>
<protein>
    <submittedName>
        <fullName evidence="6">DUF4870 domain-containing protein</fullName>
    </submittedName>
</protein>
<keyword evidence="3 5" id="KW-1133">Transmembrane helix</keyword>
<reference evidence="7" key="1">
    <citation type="journal article" date="2019" name="Int. J. Syst. Evol. Microbiol.">
        <title>The Global Catalogue of Microorganisms (GCM) 10K type strain sequencing project: providing services to taxonomists for standard genome sequencing and annotation.</title>
        <authorList>
            <consortium name="The Broad Institute Genomics Platform"/>
            <consortium name="The Broad Institute Genome Sequencing Center for Infectious Disease"/>
            <person name="Wu L."/>
            <person name="Ma J."/>
        </authorList>
    </citation>
    <scope>NUCLEOTIDE SEQUENCE [LARGE SCALE GENOMIC DNA]</scope>
    <source>
        <strain evidence="7">CCTCC AB 2017081</strain>
    </source>
</reference>
<dbReference type="Pfam" id="PF09685">
    <property type="entry name" value="MamF_MmsF"/>
    <property type="match status" value="1"/>
</dbReference>
<accession>A0ABV7Z783</accession>
<sequence>MEPATHLRPLTALPEPDRTPAIIQHLSPLADLLLPTLGGLLGPLVAWLVYRDRGPALDTQGKDVLNFRVSVWLYGLIIGVLAFILFSLGLLGGAVGAAAGSDELGALAFLGSFASFFLFFLPVMLVLSIVPFIFMIIGVIRASNGQHYRYPLTIRFLR</sequence>
<evidence type="ECO:0000256" key="5">
    <source>
        <dbReference type="SAM" id="Phobius"/>
    </source>
</evidence>
<comment type="subcellular location">
    <subcellularLocation>
        <location evidence="1">Membrane</location>
        <topology evidence="1">Multi-pass membrane protein</topology>
    </subcellularLocation>
</comment>
<feature type="transmembrane region" description="Helical" evidence="5">
    <location>
        <begin position="71"/>
        <end position="95"/>
    </location>
</feature>